<dbReference type="InterPro" id="IPR052766">
    <property type="entry name" value="S41A_metabolite_peptidase"/>
</dbReference>
<dbReference type="PANTHER" id="PTHR37049:SF4">
    <property type="entry name" value="RHODANESE DOMAIN-CONTAINING PROTEIN"/>
    <property type="match status" value="1"/>
</dbReference>
<reference evidence="4" key="1">
    <citation type="submission" date="2021-06" db="EMBL/GenBank/DDBJ databases">
        <authorList>
            <person name="Kallberg Y."/>
            <person name="Tangrot J."/>
            <person name="Rosling A."/>
        </authorList>
    </citation>
    <scope>NUCLEOTIDE SEQUENCE</scope>
    <source>
        <strain evidence="4">CL551</strain>
    </source>
</reference>
<feature type="domain" description="Tail specific protease" evidence="2">
    <location>
        <begin position="322"/>
        <end position="500"/>
    </location>
</feature>
<accession>A0A9N9FKQ2</accession>
<dbReference type="InterPro" id="IPR029045">
    <property type="entry name" value="ClpP/crotonase-like_dom_sf"/>
</dbReference>
<feature type="signal peptide" evidence="1">
    <location>
        <begin position="1"/>
        <end position="25"/>
    </location>
</feature>
<name>A0A9N9FKQ2_9GLOM</name>
<dbReference type="Pfam" id="PF03572">
    <property type="entry name" value="Peptidase_S41"/>
    <property type="match status" value="1"/>
</dbReference>
<evidence type="ECO:0000259" key="2">
    <source>
        <dbReference type="Pfam" id="PF03572"/>
    </source>
</evidence>
<evidence type="ECO:0000313" key="4">
    <source>
        <dbReference type="EMBL" id="CAG8539862.1"/>
    </source>
</evidence>
<evidence type="ECO:0000256" key="1">
    <source>
        <dbReference type="SAM" id="SignalP"/>
    </source>
</evidence>
<keyword evidence="1" id="KW-0732">Signal</keyword>
<dbReference type="OrthoDB" id="27214at2759"/>
<dbReference type="Proteomes" id="UP000789342">
    <property type="component" value="Unassembled WGS sequence"/>
</dbReference>
<organism evidence="4 5">
    <name type="scientific">Acaulospora morrowiae</name>
    <dbReference type="NCBI Taxonomy" id="94023"/>
    <lineage>
        <taxon>Eukaryota</taxon>
        <taxon>Fungi</taxon>
        <taxon>Fungi incertae sedis</taxon>
        <taxon>Mucoromycota</taxon>
        <taxon>Glomeromycotina</taxon>
        <taxon>Glomeromycetes</taxon>
        <taxon>Diversisporales</taxon>
        <taxon>Acaulosporaceae</taxon>
        <taxon>Acaulospora</taxon>
    </lineage>
</organism>
<evidence type="ECO:0000259" key="3">
    <source>
        <dbReference type="Pfam" id="PF23658"/>
    </source>
</evidence>
<protein>
    <submittedName>
        <fullName evidence="4">12202_t:CDS:1</fullName>
    </submittedName>
</protein>
<keyword evidence="5" id="KW-1185">Reference proteome</keyword>
<feature type="chain" id="PRO_5040208339" evidence="1">
    <location>
        <begin position="26"/>
        <end position="603"/>
    </location>
</feature>
<dbReference type="Gene3D" id="3.90.226.10">
    <property type="entry name" value="2-enoyl-CoA Hydratase, Chain A, domain 1"/>
    <property type="match status" value="1"/>
</dbReference>
<dbReference type="InterPro" id="IPR005151">
    <property type="entry name" value="Tail-specific_protease"/>
</dbReference>
<dbReference type="SUPFAM" id="SSF52096">
    <property type="entry name" value="ClpP/crotonase"/>
    <property type="match status" value="1"/>
</dbReference>
<dbReference type="Pfam" id="PF23658">
    <property type="entry name" value="PDZ_CPAF_rel"/>
    <property type="match status" value="1"/>
</dbReference>
<sequence length="603" mass="68131">MNMMNNLIICILSVALAFLIAPTLSLTLSNDPCARIAKKGVSHLYDDVKACYLSNPFNVSAAKRTLQTLNDLFKDLYVFTDQSKEPVKEGYDFTPLDILSVLDTFLDKKSYTTDFEFNKDLRFTIKKLRDGHTDFQAGCYLNDIVFDQQIYLYSVVKDGKQMIKVFDDTIDGKNVDCEVTQINSQPALQAIKEFAQTQLSSSRDLGVRFNDALASVRQIAIAPTSIQFSARTDLPESDSITYTLECPNRKPFQLVRKWNITTVDRFLEWSDMKTFRQYCFSDFFLSYVPPQKKAVNSPPFTYGKAKQVYSSLAADVYTLGEDIGIVEIGTFSFRRVPSSLAYDYQAAFQELVKRKVKKVVIDFSNNPGGSINFAIFLSGLIVPSNHFAFPTDLRVPSTIQQVIRNESRPESDGGFYNASSWNSFETGKPFKNAEQFIGNRSLTRGGTTDEYSALFIDQLPDLLLEILKDQRKSPIQFPWDKDSTIILTNGHCASACALVSRYFAEVGQYPTVAVGGFLEQPLSFSTFPGGQVIDSGILTEIPAYKPFISNVELDFTIREAYSLKNPNEVLDFQFKPATHRLYYDEKNSRDISLLWEQAADFLK</sequence>
<proteinExistence type="predicted"/>
<dbReference type="PANTHER" id="PTHR37049">
    <property type="entry name" value="PEPTIDASE S41 FAMILY PROTEIN"/>
    <property type="match status" value="1"/>
</dbReference>
<gene>
    <name evidence="4" type="ORF">AMORRO_LOCUS5074</name>
</gene>
<dbReference type="EMBL" id="CAJVPV010002951">
    <property type="protein sequence ID" value="CAG8539862.1"/>
    <property type="molecule type" value="Genomic_DNA"/>
</dbReference>
<feature type="domain" description="CPAF-like PDZ" evidence="3">
    <location>
        <begin position="146"/>
        <end position="245"/>
    </location>
</feature>
<dbReference type="InterPro" id="IPR056186">
    <property type="entry name" value="PDZ_CPAF-rel"/>
</dbReference>
<evidence type="ECO:0000313" key="5">
    <source>
        <dbReference type="Proteomes" id="UP000789342"/>
    </source>
</evidence>
<dbReference type="GO" id="GO:0006508">
    <property type="term" value="P:proteolysis"/>
    <property type="evidence" value="ECO:0007669"/>
    <property type="project" value="InterPro"/>
</dbReference>
<comment type="caution">
    <text evidence="4">The sequence shown here is derived from an EMBL/GenBank/DDBJ whole genome shotgun (WGS) entry which is preliminary data.</text>
</comment>
<dbReference type="AlphaFoldDB" id="A0A9N9FKQ2"/>
<dbReference type="GO" id="GO:0008236">
    <property type="term" value="F:serine-type peptidase activity"/>
    <property type="evidence" value="ECO:0007669"/>
    <property type="project" value="InterPro"/>
</dbReference>